<comment type="caution">
    <text evidence="1">The sequence shown here is derived from an EMBL/GenBank/DDBJ whole genome shotgun (WGS) entry which is preliminary data.</text>
</comment>
<dbReference type="Proteomes" id="UP000708208">
    <property type="component" value="Unassembled WGS sequence"/>
</dbReference>
<gene>
    <name evidence="1" type="ORF">AFUS01_LOCUS9519</name>
</gene>
<sequence length="9" mass="1082">MLLENYGSR</sequence>
<accession>A0A8J2K6H5</accession>
<proteinExistence type="predicted"/>
<organism evidence="1 2">
    <name type="scientific">Allacma fusca</name>
    <dbReference type="NCBI Taxonomy" id="39272"/>
    <lineage>
        <taxon>Eukaryota</taxon>
        <taxon>Metazoa</taxon>
        <taxon>Ecdysozoa</taxon>
        <taxon>Arthropoda</taxon>
        <taxon>Hexapoda</taxon>
        <taxon>Collembola</taxon>
        <taxon>Symphypleona</taxon>
        <taxon>Sminthuridae</taxon>
        <taxon>Allacma</taxon>
    </lineage>
</organism>
<name>A0A8J2K6H5_9HEXA</name>
<evidence type="ECO:0000313" key="2">
    <source>
        <dbReference type="Proteomes" id="UP000708208"/>
    </source>
</evidence>
<protein>
    <submittedName>
        <fullName evidence="1">Uncharacterized protein</fullName>
    </submittedName>
</protein>
<reference evidence="1" key="1">
    <citation type="submission" date="2021-06" db="EMBL/GenBank/DDBJ databases">
        <authorList>
            <person name="Hodson N. C."/>
            <person name="Mongue J. A."/>
            <person name="Jaron S. K."/>
        </authorList>
    </citation>
    <scope>NUCLEOTIDE SEQUENCE</scope>
</reference>
<evidence type="ECO:0000313" key="1">
    <source>
        <dbReference type="EMBL" id="CAG7720233.1"/>
    </source>
</evidence>
<keyword evidence="2" id="KW-1185">Reference proteome</keyword>
<feature type="non-terminal residue" evidence="1">
    <location>
        <position position="1"/>
    </location>
</feature>
<dbReference type="EMBL" id="CAJVCH010068593">
    <property type="protein sequence ID" value="CAG7720233.1"/>
    <property type="molecule type" value="Genomic_DNA"/>
</dbReference>